<evidence type="ECO:0000259" key="6">
    <source>
        <dbReference type="Pfam" id="PF00324"/>
    </source>
</evidence>
<dbReference type="PANTHER" id="PTHR42770:SF16">
    <property type="entry name" value="AMINO ACID PERMEASE"/>
    <property type="match status" value="1"/>
</dbReference>
<dbReference type="AlphaFoldDB" id="A0A1H1BXQ5"/>
<feature type="transmembrane region" description="Helical" evidence="5">
    <location>
        <begin position="26"/>
        <end position="47"/>
    </location>
</feature>
<dbReference type="Pfam" id="PF00324">
    <property type="entry name" value="AA_permease"/>
    <property type="match status" value="1"/>
</dbReference>
<dbReference type="Gene3D" id="1.20.1740.10">
    <property type="entry name" value="Amino acid/polyamine transporter I"/>
    <property type="match status" value="1"/>
</dbReference>
<feature type="transmembrane region" description="Helical" evidence="5">
    <location>
        <begin position="90"/>
        <end position="112"/>
    </location>
</feature>
<keyword evidence="2 5" id="KW-0812">Transmembrane</keyword>
<feature type="transmembrane region" description="Helical" evidence="5">
    <location>
        <begin position="292"/>
        <end position="315"/>
    </location>
</feature>
<organism evidence="7 8">
    <name type="scientific">Paraburkholderia fungorum</name>
    <dbReference type="NCBI Taxonomy" id="134537"/>
    <lineage>
        <taxon>Bacteria</taxon>
        <taxon>Pseudomonadati</taxon>
        <taxon>Pseudomonadota</taxon>
        <taxon>Betaproteobacteria</taxon>
        <taxon>Burkholderiales</taxon>
        <taxon>Burkholderiaceae</taxon>
        <taxon>Paraburkholderia</taxon>
    </lineage>
</organism>
<feature type="domain" description="Amino acid permease/ SLC12A" evidence="6">
    <location>
        <begin position="30"/>
        <end position="474"/>
    </location>
</feature>
<dbReference type="EMBL" id="FNKP01000001">
    <property type="protein sequence ID" value="SDQ56737.1"/>
    <property type="molecule type" value="Genomic_DNA"/>
</dbReference>
<accession>A0A1H1BXQ5</accession>
<name>A0A1H1BXQ5_9BURK</name>
<dbReference type="InterPro" id="IPR050367">
    <property type="entry name" value="APC_superfamily"/>
</dbReference>
<dbReference type="RefSeq" id="WP_171910213.1">
    <property type="nucleotide sequence ID" value="NZ_FNKP01000001.1"/>
</dbReference>
<evidence type="ECO:0000256" key="3">
    <source>
        <dbReference type="ARBA" id="ARBA00022989"/>
    </source>
</evidence>
<evidence type="ECO:0000256" key="4">
    <source>
        <dbReference type="ARBA" id="ARBA00023136"/>
    </source>
</evidence>
<keyword evidence="4 5" id="KW-0472">Membrane</keyword>
<feature type="transmembrane region" description="Helical" evidence="5">
    <location>
        <begin position="451"/>
        <end position="470"/>
    </location>
</feature>
<evidence type="ECO:0000256" key="2">
    <source>
        <dbReference type="ARBA" id="ARBA00022692"/>
    </source>
</evidence>
<feature type="transmembrane region" description="Helical" evidence="5">
    <location>
        <begin position="380"/>
        <end position="404"/>
    </location>
</feature>
<comment type="subcellular location">
    <subcellularLocation>
        <location evidence="1">Membrane</location>
        <topology evidence="1">Multi-pass membrane protein</topology>
    </subcellularLocation>
</comment>
<dbReference type="InterPro" id="IPR004841">
    <property type="entry name" value="AA-permease/SLC12A_dom"/>
</dbReference>
<feature type="transmembrane region" description="Helical" evidence="5">
    <location>
        <begin position="416"/>
        <end position="435"/>
    </location>
</feature>
<dbReference type="PIRSF" id="PIRSF006060">
    <property type="entry name" value="AA_transporter"/>
    <property type="match status" value="1"/>
</dbReference>
<feature type="transmembrane region" description="Helical" evidence="5">
    <location>
        <begin position="212"/>
        <end position="233"/>
    </location>
</feature>
<dbReference type="Proteomes" id="UP000183487">
    <property type="component" value="Unassembled WGS sequence"/>
</dbReference>
<keyword evidence="3 5" id="KW-1133">Transmembrane helix</keyword>
<proteinExistence type="predicted"/>
<feature type="transmembrane region" description="Helical" evidence="5">
    <location>
        <begin position="169"/>
        <end position="192"/>
    </location>
</feature>
<protein>
    <submittedName>
        <fullName evidence="7">Amino acid/polyamine/organocation transporter, APC superfamily</fullName>
    </submittedName>
</protein>
<feature type="transmembrane region" description="Helical" evidence="5">
    <location>
        <begin position="245"/>
        <end position="272"/>
    </location>
</feature>
<feature type="transmembrane region" description="Helical" evidence="5">
    <location>
        <begin position="59"/>
        <end position="78"/>
    </location>
</feature>
<evidence type="ECO:0000313" key="8">
    <source>
        <dbReference type="Proteomes" id="UP000183487"/>
    </source>
</evidence>
<dbReference type="GO" id="GO:0055085">
    <property type="term" value="P:transmembrane transport"/>
    <property type="evidence" value="ECO:0007669"/>
    <property type="project" value="InterPro"/>
</dbReference>
<feature type="transmembrane region" description="Helical" evidence="5">
    <location>
        <begin position="119"/>
        <end position="137"/>
    </location>
</feature>
<evidence type="ECO:0000256" key="5">
    <source>
        <dbReference type="SAM" id="Phobius"/>
    </source>
</evidence>
<feature type="transmembrane region" description="Helical" evidence="5">
    <location>
        <begin position="143"/>
        <end position="162"/>
    </location>
</feature>
<dbReference type="PANTHER" id="PTHR42770">
    <property type="entry name" value="AMINO ACID TRANSPORTER-RELATED"/>
    <property type="match status" value="1"/>
</dbReference>
<reference evidence="8" key="1">
    <citation type="submission" date="2016-10" db="EMBL/GenBank/DDBJ databases">
        <authorList>
            <person name="Varghese N."/>
        </authorList>
    </citation>
    <scope>NUCLEOTIDE SEQUENCE [LARGE SCALE GENOMIC DNA]</scope>
    <source>
        <strain evidence="8">GAS106B</strain>
    </source>
</reference>
<evidence type="ECO:0000256" key="1">
    <source>
        <dbReference type="ARBA" id="ARBA00004141"/>
    </source>
</evidence>
<dbReference type="GO" id="GO:0016020">
    <property type="term" value="C:membrane"/>
    <property type="evidence" value="ECO:0007669"/>
    <property type="project" value="UniProtKB-SubCell"/>
</dbReference>
<sequence length="483" mass="51627">MNEPYSPTTLVDAENPVELKGNTLGLWQIVFLVISAAAPLTGMLGAVPPAISLGNGAGIPGAFVIAGAILLIFSVGFASMSRHVVRAGAFYAYITAGLGRPLGMAGALVALMSYTFIQIALYGLFGFFCTVILSPLLHTALPWYGYSLICVAVVQFTGIRGIDLNSRLLGVLMCLELGILLLLSIAILIHGGGPNGLTLAPFSPDHVFSGHLGIAVMFAFASFIGFEATAIYGKECRDPKVTVPRATYVSVVLILVFFAFVTWTIVCAYGLADVVTVATKQPGDFWFIQSGKYLGGAVTTVMSFLLLSSIFASLLSFHNTLVRYIHALSMEGILPQVLNRVHEKYRSPYVASYLQTVSVCVLLGLYIAAGSDVFNIVFSWSSALGTIGVVMLQAVTSFSVIAFFRKTRKDTRVWHSLIAPFVGGIGLVYIGVILVRNLDALSGSDSPIVKSFPWIVFAVALIGVVIGLILRKKRPDIYAGFGQ</sequence>
<keyword evidence="8" id="KW-1185">Reference proteome</keyword>
<gene>
    <name evidence="7" type="ORF">SAMN05443245_1871</name>
</gene>
<feature type="transmembrane region" description="Helical" evidence="5">
    <location>
        <begin position="350"/>
        <end position="368"/>
    </location>
</feature>
<evidence type="ECO:0000313" key="7">
    <source>
        <dbReference type="EMBL" id="SDQ56737.1"/>
    </source>
</evidence>